<accession>A0A926KPJ4</accession>
<dbReference type="CDD" id="cd08438">
    <property type="entry name" value="PBP2_CidR"/>
    <property type="match status" value="1"/>
</dbReference>
<reference evidence="6" key="1">
    <citation type="submission" date="2020-09" db="EMBL/GenBank/DDBJ databases">
        <title>Draft Genome Sequence of Paenibacillus sp. WST5.</title>
        <authorList>
            <person name="Bao Z."/>
        </authorList>
    </citation>
    <scope>NUCLEOTIDE SEQUENCE</scope>
    <source>
        <strain evidence="6">WST5</strain>
    </source>
</reference>
<comment type="caution">
    <text evidence="6">The sequence shown here is derived from an EMBL/GenBank/DDBJ whole genome shotgun (WGS) entry which is preliminary data.</text>
</comment>
<dbReference type="GO" id="GO:0003700">
    <property type="term" value="F:DNA-binding transcription factor activity"/>
    <property type="evidence" value="ECO:0007669"/>
    <property type="project" value="InterPro"/>
</dbReference>
<dbReference type="Gene3D" id="3.40.190.290">
    <property type="match status" value="1"/>
</dbReference>
<dbReference type="Gene3D" id="1.10.10.10">
    <property type="entry name" value="Winged helix-like DNA-binding domain superfamily/Winged helix DNA-binding domain"/>
    <property type="match status" value="1"/>
</dbReference>
<feature type="domain" description="HTH lysR-type" evidence="5">
    <location>
        <begin position="1"/>
        <end position="58"/>
    </location>
</feature>
<name>A0A926KPJ4_9BACL</name>
<protein>
    <submittedName>
        <fullName evidence="6">LysR family transcriptional regulator</fullName>
    </submittedName>
</protein>
<dbReference type="FunFam" id="1.10.10.10:FF:000001">
    <property type="entry name" value="LysR family transcriptional regulator"/>
    <property type="match status" value="1"/>
</dbReference>
<gene>
    <name evidence="6" type="ORF">ICC18_07680</name>
</gene>
<sequence length="294" mass="32836">MDLRQLSYLLEIAKQQNFTKAAENLHLTQPTLSKMVKGLEEELGVTLFDRTGKYVKLTDAGIAAVEQIQIIMQSVQNLYTAIEDASNLKTGTIKIGLPPVISSVFFPRVIAKFQKLYPNIYFQIVEEGAKKVEGLVLDGSLEMGVVVSPVDAEAFEILPFLNQKLALVLHREHPLAQQPSVPLQKLRNEPFILFPNSYAVRNHVIRACRSIGFDPDVVYESSQWDLLAEMVAANLGISIMPEAICSKIVNPDCTTVELTDPSIPWELVVISHKVKYQSYAMREFKSFISGLTAE</sequence>
<proteinExistence type="inferred from homology"/>
<dbReference type="GO" id="GO:0003677">
    <property type="term" value="F:DNA binding"/>
    <property type="evidence" value="ECO:0007669"/>
    <property type="project" value="UniProtKB-KW"/>
</dbReference>
<dbReference type="PANTHER" id="PTHR30419:SF8">
    <property type="entry name" value="NITROGEN ASSIMILATION TRANSCRIPTIONAL ACTIVATOR-RELATED"/>
    <property type="match status" value="1"/>
</dbReference>
<evidence type="ECO:0000259" key="5">
    <source>
        <dbReference type="PROSITE" id="PS50931"/>
    </source>
</evidence>
<dbReference type="EMBL" id="JACVVD010000002">
    <property type="protein sequence ID" value="MBD0379988.1"/>
    <property type="molecule type" value="Genomic_DNA"/>
</dbReference>
<comment type="similarity">
    <text evidence="1">Belongs to the LysR transcriptional regulatory family.</text>
</comment>
<keyword evidence="2" id="KW-0805">Transcription regulation</keyword>
<dbReference type="SUPFAM" id="SSF53850">
    <property type="entry name" value="Periplasmic binding protein-like II"/>
    <property type="match status" value="1"/>
</dbReference>
<dbReference type="Pfam" id="PF03466">
    <property type="entry name" value="LysR_substrate"/>
    <property type="match status" value="1"/>
</dbReference>
<dbReference type="PRINTS" id="PR00039">
    <property type="entry name" value="HTHLYSR"/>
</dbReference>
<evidence type="ECO:0000313" key="6">
    <source>
        <dbReference type="EMBL" id="MBD0379988.1"/>
    </source>
</evidence>
<organism evidence="6 7">
    <name type="scientific">Paenibacillus sedimenti</name>
    <dbReference type="NCBI Taxonomy" id="2770274"/>
    <lineage>
        <taxon>Bacteria</taxon>
        <taxon>Bacillati</taxon>
        <taxon>Bacillota</taxon>
        <taxon>Bacilli</taxon>
        <taxon>Bacillales</taxon>
        <taxon>Paenibacillaceae</taxon>
        <taxon>Paenibacillus</taxon>
    </lineage>
</organism>
<dbReference type="InterPro" id="IPR000847">
    <property type="entry name" value="LysR_HTH_N"/>
</dbReference>
<keyword evidence="3" id="KW-0238">DNA-binding</keyword>
<dbReference type="SUPFAM" id="SSF46785">
    <property type="entry name" value="Winged helix' DNA-binding domain"/>
    <property type="match status" value="1"/>
</dbReference>
<dbReference type="Proteomes" id="UP000650466">
    <property type="component" value="Unassembled WGS sequence"/>
</dbReference>
<dbReference type="Pfam" id="PF00126">
    <property type="entry name" value="HTH_1"/>
    <property type="match status" value="1"/>
</dbReference>
<evidence type="ECO:0000313" key="7">
    <source>
        <dbReference type="Proteomes" id="UP000650466"/>
    </source>
</evidence>
<evidence type="ECO:0000256" key="3">
    <source>
        <dbReference type="ARBA" id="ARBA00023125"/>
    </source>
</evidence>
<keyword evidence="7" id="KW-1185">Reference proteome</keyword>
<dbReference type="InterPro" id="IPR005119">
    <property type="entry name" value="LysR_subst-bd"/>
</dbReference>
<evidence type="ECO:0000256" key="1">
    <source>
        <dbReference type="ARBA" id="ARBA00009437"/>
    </source>
</evidence>
<dbReference type="PANTHER" id="PTHR30419">
    <property type="entry name" value="HTH-TYPE TRANSCRIPTIONAL REGULATOR YBHD"/>
    <property type="match status" value="1"/>
</dbReference>
<dbReference type="AlphaFoldDB" id="A0A926KPJ4"/>
<keyword evidence="4" id="KW-0804">Transcription</keyword>
<dbReference type="RefSeq" id="WP_188173763.1">
    <property type="nucleotide sequence ID" value="NZ_JACVVD010000002.1"/>
</dbReference>
<dbReference type="GO" id="GO:0005829">
    <property type="term" value="C:cytosol"/>
    <property type="evidence" value="ECO:0007669"/>
    <property type="project" value="TreeGrafter"/>
</dbReference>
<evidence type="ECO:0000256" key="4">
    <source>
        <dbReference type="ARBA" id="ARBA00023163"/>
    </source>
</evidence>
<dbReference type="InterPro" id="IPR050950">
    <property type="entry name" value="HTH-type_LysR_regulators"/>
</dbReference>
<evidence type="ECO:0000256" key="2">
    <source>
        <dbReference type="ARBA" id="ARBA00023015"/>
    </source>
</evidence>
<dbReference type="InterPro" id="IPR036390">
    <property type="entry name" value="WH_DNA-bd_sf"/>
</dbReference>
<dbReference type="InterPro" id="IPR036388">
    <property type="entry name" value="WH-like_DNA-bd_sf"/>
</dbReference>
<dbReference type="PROSITE" id="PS50931">
    <property type="entry name" value="HTH_LYSR"/>
    <property type="match status" value="1"/>
</dbReference>